<keyword evidence="14" id="KW-1185">Reference proteome</keyword>
<dbReference type="HAMAP" id="MF_00097">
    <property type="entry name" value="TMP_synthase"/>
    <property type="match status" value="1"/>
</dbReference>
<dbReference type="EC" id="2.5.1.3" evidence="9"/>
<dbReference type="EMBL" id="VHSG01000020">
    <property type="protein sequence ID" value="TQV71852.1"/>
    <property type="molecule type" value="Genomic_DNA"/>
</dbReference>
<keyword evidence="5 9" id="KW-0784">Thiamine biosynthesis</keyword>
<comment type="catalytic activity">
    <reaction evidence="8 9 10">
        <text>2-[(2R,5Z)-2-carboxy-4-methylthiazol-5(2H)-ylidene]ethyl phosphate + 4-amino-2-methyl-5-(diphosphooxymethyl)pyrimidine + 2 H(+) = thiamine phosphate + CO2 + diphosphate</text>
        <dbReference type="Rhea" id="RHEA:47844"/>
        <dbReference type="ChEBI" id="CHEBI:15378"/>
        <dbReference type="ChEBI" id="CHEBI:16526"/>
        <dbReference type="ChEBI" id="CHEBI:33019"/>
        <dbReference type="ChEBI" id="CHEBI:37575"/>
        <dbReference type="ChEBI" id="CHEBI:57841"/>
        <dbReference type="ChEBI" id="CHEBI:62899"/>
        <dbReference type="EC" id="2.5.1.3"/>
    </reaction>
</comment>
<comment type="cofactor">
    <cofactor evidence="9">
        <name>Mg(2+)</name>
        <dbReference type="ChEBI" id="CHEBI:18420"/>
    </cofactor>
    <text evidence="9">Binds 1 Mg(2+) ion per subunit.</text>
</comment>
<evidence type="ECO:0000256" key="9">
    <source>
        <dbReference type="HAMAP-Rule" id="MF_00097"/>
    </source>
</evidence>
<dbReference type="Proteomes" id="UP000319732">
    <property type="component" value="Unassembled WGS sequence"/>
</dbReference>
<name>A0A545T3Q9_9GAMM</name>
<dbReference type="CDD" id="cd00564">
    <property type="entry name" value="TMP_TenI"/>
    <property type="match status" value="1"/>
</dbReference>
<feature type="domain" description="Thiamine phosphate synthase/TenI" evidence="12">
    <location>
        <begin position="2"/>
        <end position="181"/>
    </location>
</feature>
<evidence type="ECO:0000313" key="13">
    <source>
        <dbReference type="EMBL" id="TQV71852.1"/>
    </source>
</evidence>
<dbReference type="GO" id="GO:0000287">
    <property type="term" value="F:magnesium ion binding"/>
    <property type="evidence" value="ECO:0007669"/>
    <property type="project" value="UniProtKB-UniRule"/>
</dbReference>
<dbReference type="GO" id="GO:0009228">
    <property type="term" value="P:thiamine biosynthetic process"/>
    <property type="evidence" value="ECO:0007669"/>
    <property type="project" value="UniProtKB-KW"/>
</dbReference>
<feature type="binding site" evidence="9">
    <location>
        <position position="64"/>
    </location>
    <ligand>
        <name>Mg(2+)</name>
        <dbReference type="ChEBI" id="CHEBI:18420"/>
    </ligand>
</feature>
<feature type="binding site" evidence="9">
    <location>
        <position position="132"/>
    </location>
    <ligand>
        <name>4-amino-2-methyl-5-(diphosphooxymethyl)pyrimidine</name>
        <dbReference type="ChEBI" id="CHEBI:57841"/>
    </ligand>
</feature>
<dbReference type="GO" id="GO:0004789">
    <property type="term" value="F:thiamine-phosphate diphosphorylase activity"/>
    <property type="evidence" value="ECO:0007669"/>
    <property type="project" value="UniProtKB-UniRule"/>
</dbReference>
<evidence type="ECO:0000259" key="12">
    <source>
        <dbReference type="Pfam" id="PF02581"/>
    </source>
</evidence>
<dbReference type="UniPathway" id="UPA00060">
    <property type="reaction ID" value="UER00141"/>
</dbReference>
<evidence type="ECO:0000256" key="1">
    <source>
        <dbReference type="ARBA" id="ARBA00005165"/>
    </source>
</evidence>
<feature type="binding site" evidence="9">
    <location>
        <position position="63"/>
    </location>
    <ligand>
        <name>4-amino-2-methyl-5-(diphosphooxymethyl)pyrimidine</name>
        <dbReference type="ChEBI" id="CHEBI:57841"/>
    </ligand>
</feature>
<protein>
    <recommendedName>
        <fullName evidence="9">Thiamine-phosphate synthase</fullName>
        <shortName evidence="9">TP synthase</shortName>
        <shortName evidence="9">TPS</shortName>
        <ecNumber evidence="9">2.5.1.3</ecNumber>
    </recommendedName>
    <alternativeName>
        <fullName evidence="9">Thiamine-phosphate pyrophosphorylase</fullName>
        <shortName evidence="9">TMP pyrophosphorylase</shortName>
        <shortName evidence="9">TMP-PPase</shortName>
    </alternativeName>
</protein>
<feature type="binding site" evidence="9">
    <location>
        <begin position="31"/>
        <end position="35"/>
    </location>
    <ligand>
        <name>4-amino-2-methyl-5-(diphosphooxymethyl)pyrimidine</name>
        <dbReference type="ChEBI" id="CHEBI:57841"/>
    </ligand>
</feature>
<dbReference type="InterPro" id="IPR022998">
    <property type="entry name" value="ThiamineP_synth_TenI"/>
</dbReference>
<evidence type="ECO:0000256" key="4">
    <source>
        <dbReference type="ARBA" id="ARBA00022842"/>
    </source>
</evidence>
<feature type="binding site" evidence="9">
    <location>
        <position position="102"/>
    </location>
    <ligand>
        <name>4-amino-2-methyl-5-(diphosphooxymethyl)pyrimidine</name>
        <dbReference type="ChEBI" id="CHEBI:57841"/>
    </ligand>
</feature>
<evidence type="ECO:0000256" key="2">
    <source>
        <dbReference type="ARBA" id="ARBA00022679"/>
    </source>
</evidence>
<accession>A0A545T3Q9</accession>
<proteinExistence type="inferred from homology"/>
<keyword evidence="4 9" id="KW-0460">Magnesium</keyword>
<comment type="catalytic activity">
    <reaction evidence="6 9 10">
        <text>4-methyl-5-(2-phosphooxyethyl)-thiazole + 4-amino-2-methyl-5-(diphosphooxymethyl)pyrimidine + H(+) = thiamine phosphate + diphosphate</text>
        <dbReference type="Rhea" id="RHEA:22328"/>
        <dbReference type="ChEBI" id="CHEBI:15378"/>
        <dbReference type="ChEBI" id="CHEBI:33019"/>
        <dbReference type="ChEBI" id="CHEBI:37575"/>
        <dbReference type="ChEBI" id="CHEBI:57841"/>
        <dbReference type="ChEBI" id="CHEBI:58296"/>
        <dbReference type="EC" id="2.5.1.3"/>
    </reaction>
</comment>
<dbReference type="PANTHER" id="PTHR20857">
    <property type="entry name" value="THIAMINE-PHOSPHATE PYROPHOSPHORYLASE"/>
    <property type="match status" value="1"/>
</dbReference>
<evidence type="ECO:0000313" key="14">
    <source>
        <dbReference type="Proteomes" id="UP000319732"/>
    </source>
</evidence>
<dbReference type="InterPro" id="IPR013785">
    <property type="entry name" value="Aldolase_TIM"/>
</dbReference>
<evidence type="ECO:0000256" key="10">
    <source>
        <dbReference type="RuleBase" id="RU003826"/>
    </source>
</evidence>
<dbReference type="Gene3D" id="3.20.20.70">
    <property type="entry name" value="Aldolase class I"/>
    <property type="match status" value="1"/>
</dbReference>
<dbReference type="AlphaFoldDB" id="A0A545T3Q9"/>
<evidence type="ECO:0000256" key="5">
    <source>
        <dbReference type="ARBA" id="ARBA00022977"/>
    </source>
</evidence>
<feature type="binding site" evidence="9">
    <location>
        <position position="83"/>
    </location>
    <ligand>
        <name>Mg(2+)</name>
        <dbReference type="ChEBI" id="CHEBI:18420"/>
    </ligand>
</feature>
<evidence type="ECO:0000256" key="6">
    <source>
        <dbReference type="ARBA" id="ARBA00047334"/>
    </source>
</evidence>
<keyword evidence="2 9" id="KW-0808">Transferase</keyword>
<dbReference type="InterPro" id="IPR034291">
    <property type="entry name" value="TMP_synthase"/>
</dbReference>
<reference evidence="13 14" key="1">
    <citation type="submission" date="2019-06" db="EMBL/GenBank/DDBJ databases">
        <title>Whole genome sequence for Cellvibrionaceae sp. R142.</title>
        <authorList>
            <person name="Wang G."/>
        </authorList>
    </citation>
    <scope>NUCLEOTIDE SEQUENCE [LARGE SCALE GENOMIC DNA]</scope>
    <source>
        <strain evidence="13 14">R142</strain>
    </source>
</reference>
<gene>
    <name evidence="9" type="primary">thiE</name>
    <name evidence="13" type="ORF">FKG94_18840</name>
</gene>
<organism evidence="13 14">
    <name type="scientific">Exilibacterium tricleocarpae</name>
    <dbReference type="NCBI Taxonomy" id="2591008"/>
    <lineage>
        <taxon>Bacteria</taxon>
        <taxon>Pseudomonadati</taxon>
        <taxon>Pseudomonadota</taxon>
        <taxon>Gammaproteobacteria</taxon>
        <taxon>Cellvibrionales</taxon>
        <taxon>Cellvibrionaceae</taxon>
        <taxon>Exilibacterium</taxon>
    </lineage>
</organism>
<comment type="catalytic activity">
    <reaction evidence="7 9 10">
        <text>2-(2-carboxy-4-methylthiazol-5-yl)ethyl phosphate + 4-amino-2-methyl-5-(diphosphooxymethyl)pyrimidine + 2 H(+) = thiamine phosphate + CO2 + diphosphate</text>
        <dbReference type="Rhea" id="RHEA:47848"/>
        <dbReference type="ChEBI" id="CHEBI:15378"/>
        <dbReference type="ChEBI" id="CHEBI:16526"/>
        <dbReference type="ChEBI" id="CHEBI:33019"/>
        <dbReference type="ChEBI" id="CHEBI:37575"/>
        <dbReference type="ChEBI" id="CHEBI:57841"/>
        <dbReference type="ChEBI" id="CHEBI:62890"/>
        <dbReference type="EC" id="2.5.1.3"/>
    </reaction>
</comment>
<comment type="similarity">
    <text evidence="9 10">Belongs to the thiamine-phosphate synthase family.</text>
</comment>
<evidence type="ECO:0000256" key="8">
    <source>
        <dbReference type="ARBA" id="ARBA00047883"/>
    </source>
</evidence>
<dbReference type="NCBIfam" id="TIGR00693">
    <property type="entry name" value="thiE"/>
    <property type="match status" value="1"/>
</dbReference>
<comment type="caution">
    <text evidence="13">The sequence shown here is derived from an EMBL/GenBank/DDBJ whole genome shotgun (WGS) entry which is preliminary data.</text>
</comment>
<keyword evidence="3 9" id="KW-0479">Metal-binding</keyword>
<dbReference type="SUPFAM" id="SSF51391">
    <property type="entry name" value="Thiamin phosphate synthase"/>
    <property type="match status" value="1"/>
</dbReference>
<dbReference type="GO" id="GO:0005737">
    <property type="term" value="C:cytoplasm"/>
    <property type="evidence" value="ECO:0007669"/>
    <property type="project" value="TreeGrafter"/>
</dbReference>
<evidence type="ECO:0000256" key="3">
    <source>
        <dbReference type="ARBA" id="ARBA00022723"/>
    </source>
</evidence>
<evidence type="ECO:0000256" key="7">
    <source>
        <dbReference type="ARBA" id="ARBA00047851"/>
    </source>
</evidence>
<dbReference type="PANTHER" id="PTHR20857:SF15">
    <property type="entry name" value="THIAMINE-PHOSPHATE SYNTHASE"/>
    <property type="match status" value="1"/>
</dbReference>
<sequence>MLYAITDQALMADQLYDQVEVAVAQGCTWVQYRDKSGASGQKREQAARLRDICEAHSASLIINDDVDLAKTVNAHGVHLGQEDTPLAEARDRLGDRAIIGITCHASPALALAAQEGGADYVAFGRFFPSTIKPTAPAAPLTIFSALRREINLPLVAIGGITPANAGHLVGAGADRLAVCGGLFGHGDVKTQMARFNQAIRSVQYRYTRPDTQPNIDS</sequence>
<dbReference type="GO" id="GO:0009229">
    <property type="term" value="P:thiamine diphosphate biosynthetic process"/>
    <property type="evidence" value="ECO:0007669"/>
    <property type="project" value="UniProtKB-UniRule"/>
</dbReference>
<dbReference type="Pfam" id="PF02581">
    <property type="entry name" value="TMP-TENI"/>
    <property type="match status" value="1"/>
</dbReference>
<feature type="binding site" evidence="9">
    <location>
        <position position="159"/>
    </location>
    <ligand>
        <name>2-[(2R,5Z)-2-carboxy-4-methylthiazol-5(2H)-ylidene]ethyl phosphate</name>
        <dbReference type="ChEBI" id="CHEBI:62899"/>
    </ligand>
</feature>
<evidence type="ECO:0000256" key="11">
    <source>
        <dbReference type="RuleBase" id="RU004253"/>
    </source>
</evidence>
<comment type="function">
    <text evidence="9">Condenses 4-methyl-5-(beta-hydroxyethyl)thiazole monophosphate (THZ-P) and 2-methyl-4-amino-5-hydroxymethyl pyrimidine pyrophosphate (HMP-PP) to form thiamine monophosphate (TMP).</text>
</comment>
<comment type="caution">
    <text evidence="9">Lacks conserved residue(s) required for the propagation of feature annotation.</text>
</comment>
<dbReference type="OrthoDB" id="9810880at2"/>
<comment type="pathway">
    <text evidence="1 9 11">Cofactor biosynthesis; thiamine diphosphate biosynthesis; thiamine phosphate from 4-amino-2-methyl-5-diphosphomethylpyrimidine and 4-methyl-5-(2-phosphoethyl)-thiazole: step 1/1.</text>
</comment>
<dbReference type="InterPro" id="IPR036206">
    <property type="entry name" value="ThiamineP_synth_sf"/>
</dbReference>